<dbReference type="EMBL" id="GBRH01175619">
    <property type="protein sequence ID" value="JAE22277.1"/>
    <property type="molecule type" value="Transcribed_RNA"/>
</dbReference>
<name>A0A0A9GCP9_ARUDO</name>
<reference evidence="1" key="2">
    <citation type="journal article" date="2015" name="Data Brief">
        <title>Shoot transcriptome of the giant reed, Arundo donax.</title>
        <authorList>
            <person name="Barrero R.A."/>
            <person name="Guerrero F.D."/>
            <person name="Moolhuijzen P."/>
            <person name="Goolsby J.A."/>
            <person name="Tidwell J."/>
            <person name="Bellgard S.E."/>
            <person name="Bellgard M.I."/>
        </authorList>
    </citation>
    <scope>NUCLEOTIDE SEQUENCE</scope>
    <source>
        <tissue evidence="1">Shoot tissue taken approximately 20 cm above the soil surface</tissue>
    </source>
</reference>
<protein>
    <submittedName>
        <fullName evidence="1">Uncharacterized protein</fullName>
    </submittedName>
</protein>
<organism evidence="1">
    <name type="scientific">Arundo donax</name>
    <name type="common">Giant reed</name>
    <name type="synonym">Donax arundinaceus</name>
    <dbReference type="NCBI Taxonomy" id="35708"/>
    <lineage>
        <taxon>Eukaryota</taxon>
        <taxon>Viridiplantae</taxon>
        <taxon>Streptophyta</taxon>
        <taxon>Embryophyta</taxon>
        <taxon>Tracheophyta</taxon>
        <taxon>Spermatophyta</taxon>
        <taxon>Magnoliopsida</taxon>
        <taxon>Liliopsida</taxon>
        <taxon>Poales</taxon>
        <taxon>Poaceae</taxon>
        <taxon>PACMAD clade</taxon>
        <taxon>Arundinoideae</taxon>
        <taxon>Arundineae</taxon>
        <taxon>Arundo</taxon>
    </lineage>
</organism>
<sequence>MRIYCCPRKHPIGFKPISEGPARGPSVFTIRQWALIASPISKHVNWIVSSNYKDQQKDDNLTNLYKQTNMRRKDRLLQYS</sequence>
<dbReference type="AlphaFoldDB" id="A0A0A9GCP9"/>
<reference evidence="1" key="1">
    <citation type="submission" date="2014-09" db="EMBL/GenBank/DDBJ databases">
        <authorList>
            <person name="Magalhaes I.L.F."/>
            <person name="Oliveira U."/>
            <person name="Santos F.R."/>
            <person name="Vidigal T.H.D.A."/>
            <person name="Brescovit A.D."/>
            <person name="Santos A.J."/>
        </authorList>
    </citation>
    <scope>NUCLEOTIDE SEQUENCE</scope>
    <source>
        <tissue evidence="1">Shoot tissue taken approximately 20 cm above the soil surface</tissue>
    </source>
</reference>
<proteinExistence type="predicted"/>
<evidence type="ECO:0000313" key="1">
    <source>
        <dbReference type="EMBL" id="JAE22277.1"/>
    </source>
</evidence>
<accession>A0A0A9GCP9</accession>